<dbReference type="EMBL" id="AOIA01000034">
    <property type="protein sequence ID" value="ELY64078.1"/>
    <property type="molecule type" value="Genomic_DNA"/>
</dbReference>
<dbReference type="PATRIC" id="fig|1227498.3.peg.1266"/>
<evidence type="ECO:0000313" key="1">
    <source>
        <dbReference type="EMBL" id="ELY64078.1"/>
    </source>
</evidence>
<comment type="caution">
    <text evidence="1">The sequence shown here is derived from an EMBL/GenBank/DDBJ whole genome shotgun (WGS) entry which is preliminary data.</text>
</comment>
<sequence>MAIPGYDSGDVAEYTLDRAGARAEVVAGVVPDAFGLDRSARDPTATALADSIELVGLEELRAVEAFRIELVYDPSALPPGASPTDVAIAVDDGDGWTRLESTVDLEETTVSATLGDRPPGTTIVAVYAGGDAGEE</sequence>
<name>L9XTZ3_9EURY</name>
<dbReference type="Proteomes" id="UP000011531">
    <property type="component" value="Unassembled WGS sequence"/>
</dbReference>
<dbReference type="OrthoDB" id="202149at2157"/>
<gene>
    <name evidence="1" type="ORF">C492_06142</name>
</gene>
<organism evidence="1 2">
    <name type="scientific">Natronococcus jeotgali DSM 18795</name>
    <dbReference type="NCBI Taxonomy" id="1227498"/>
    <lineage>
        <taxon>Archaea</taxon>
        <taxon>Methanobacteriati</taxon>
        <taxon>Methanobacteriota</taxon>
        <taxon>Stenosarchaea group</taxon>
        <taxon>Halobacteria</taxon>
        <taxon>Halobacteriales</taxon>
        <taxon>Natrialbaceae</taxon>
        <taxon>Natronococcus</taxon>
    </lineage>
</organism>
<reference evidence="1 2" key="1">
    <citation type="journal article" date="2014" name="PLoS Genet.">
        <title>Phylogenetically driven sequencing of extremely halophilic archaea reveals strategies for static and dynamic osmo-response.</title>
        <authorList>
            <person name="Becker E.A."/>
            <person name="Seitzer P.M."/>
            <person name="Tritt A."/>
            <person name="Larsen D."/>
            <person name="Krusor M."/>
            <person name="Yao A.I."/>
            <person name="Wu D."/>
            <person name="Madern D."/>
            <person name="Eisen J.A."/>
            <person name="Darling A.E."/>
            <person name="Facciotti M.T."/>
        </authorList>
    </citation>
    <scope>NUCLEOTIDE SEQUENCE [LARGE SCALE GENOMIC DNA]</scope>
    <source>
        <strain evidence="1 2">DSM 18795</strain>
    </source>
</reference>
<dbReference type="RefSeq" id="WP_008421405.1">
    <property type="nucleotide sequence ID" value="NZ_AOIA01000034.1"/>
</dbReference>
<protein>
    <submittedName>
        <fullName evidence="1">Uncharacterized protein</fullName>
    </submittedName>
</protein>
<accession>L9XTZ3</accession>
<evidence type="ECO:0000313" key="2">
    <source>
        <dbReference type="Proteomes" id="UP000011531"/>
    </source>
</evidence>
<keyword evidence="2" id="KW-1185">Reference proteome</keyword>
<proteinExistence type="predicted"/>
<dbReference type="AlphaFoldDB" id="L9XTZ3"/>